<evidence type="ECO:0000256" key="5">
    <source>
        <dbReference type="ARBA" id="ARBA00022792"/>
    </source>
</evidence>
<dbReference type="GO" id="GO:0005743">
    <property type="term" value="C:mitochondrial inner membrane"/>
    <property type="evidence" value="ECO:0007669"/>
    <property type="project" value="UniProtKB-SubCell"/>
</dbReference>
<evidence type="ECO:0000256" key="11">
    <source>
        <dbReference type="ARBA" id="ARBA00048778"/>
    </source>
</evidence>
<evidence type="ECO:0000256" key="3">
    <source>
        <dbReference type="ARBA" id="ARBA00022692"/>
    </source>
</evidence>
<dbReference type="InterPro" id="IPR057495">
    <property type="entry name" value="AAA_lid_BCS1"/>
</dbReference>
<dbReference type="InterPro" id="IPR003959">
    <property type="entry name" value="ATPase_AAA_core"/>
</dbReference>
<evidence type="ECO:0000256" key="8">
    <source>
        <dbReference type="ARBA" id="ARBA00022989"/>
    </source>
</evidence>
<dbReference type="PANTHER" id="PTHR23070">
    <property type="entry name" value="BCS1 AAA-TYPE ATPASE"/>
    <property type="match status" value="1"/>
</dbReference>
<keyword evidence="6 13" id="KW-0378">Hydrolase</keyword>
<feature type="domain" description="AAA+ ATPase" evidence="12">
    <location>
        <begin position="138"/>
        <end position="276"/>
    </location>
</feature>
<evidence type="ECO:0000256" key="9">
    <source>
        <dbReference type="ARBA" id="ARBA00023128"/>
    </source>
</evidence>
<keyword evidence="14" id="KW-1185">Reference proteome</keyword>
<keyword evidence="7" id="KW-0067">ATP-binding</keyword>
<keyword evidence="10" id="KW-0472">Membrane</keyword>
<name>A0AAD8XA24_GLOAC</name>
<comment type="similarity">
    <text evidence="2">Belongs to the AAA ATPase family. BCS1 subfamily.</text>
</comment>
<dbReference type="InterPro" id="IPR050747">
    <property type="entry name" value="Mitochondrial_chaperone_BCS1"/>
</dbReference>
<dbReference type="GeneID" id="85390127"/>
<sequence length="357" mass="40515">MGDIEGPADKPLFFTPSPGRCYFFLRSKFFWVNRQITRTMPGGRRETITIKSFGRDPTAIKELLRSIKADYFEQKPGKVASYEASGDQEPKWELVTSQSRDMSTIAMDQEQKLAVVKDLKDFLEPTQFKYYSERSIPFRRGYLFHGPPGTGKTSFCVALATEFQLDIYIISVGTVDDKSLGKLFRQLPMRCIVLLEDIETPQSTHKRPQPPERRQELQRTHQITDLTRSGLLNILDGAGARQGRVLIMSTNHRSELDPAITRPGRVDMEVAFALANQETARQLFRSLILTGSSITEESANTKTADTSRDFAAEFAENISEGVVSQAELQGYLVRRRRDPQAAVDEVSAWFKERKVVY</sequence>
<comment type="subcellular location">
    <subcellularLocation>
        <location evidence="1">Mitochondrion inner membrane</location>
        <topology evidence="1">Single-pass membrane protein</topology>
    </subcellularLocation>
</comment>
<keyword evidence="5" id="KW-0999">Mitochondrion inner membrane</keyword>
<dbReference type="InterPro" id="IPR003593">
    <property type="entry name" value="AAA+_ATPase"/>
</dbReference>
<evidence type="ECO:0000259" key="12">
    <source>
        <dbReference type="SMART" id="SM00382"/>
    </source>
</evidence>
<dbReference type="SMART" id="SM00382">
    <property type="entry name" value="AAA"/>
    <property type="match status" value="1"/>
</dbReference>
<evidence type="ECO:0000256" key="10">
    <source>
        <dbReference type="ARBA" id="ARBA00023136"/>
    </source>
</evidence>
<evidence type="ECO:0000256" key="4">
    <source>
        <dbReference type="ARBA" id="ARBA00022741"/>
    </source>
</evidence>
<accession>A0AAD8XA24</accession>
<protein>
    <submittedName>
        <fullName evidence="13">P-loop containing nucleoside triphosphate hydrolase protein</fullName>
    </submittedName>
</protein>
<evidence type="ECO:0000313" key="13">
    <source>
        <dbReference type="EMBL" id="KAK1713396.1"/>
    </source>
</evidence>
<dbReference type="Pfam" id="PF08740">
    <property type="entry name" value="BCS1_N"/>
    <property type="match status" value="1"/>
</dbReference>
<keyword evidence="4" id="KW-0547">Nucleotide-binding</keyword>
<dbReference type="Pfam" id="PF25426">
    <property type="entry name" value="AAA_lid_BCS1"/>
    <property type="match status" value="1"/>
</dbReference>
<dbReference type="EMBL" id="JAHMHS010000138">
    <property type="protein sequence ID" value="KAK1713396.1"/>
    <property type="molecule type" value="Genomic_DNA"/>
</dbReference>
<organism evidence="13 14">
    <name type="scientific">Glomerella acutata</name>
    <name type="common">Colletotrichum acutatum</name>
    <dbReference type="NCBI Taxonomy" id="27357"/>
    <lineage>
        <taxon>Eukaryota</taxon>
        <taxon>Fungi</taxon>
        <taxon>Dikarya</taxon>
        <taxon>Ascomycota</taxon>
        <taxon>Pezizomycotina</taxon>
        <taxon>Sordariomycetes</taxon>
        <taxon>Hypocreomycetidae</taxon>
        <taxon>Glomerellales</taxon>
        <taxon>Glomerellaceae</taxon>
        <taxon>Colletotrichum</taxon>
        <taxon>Colletotrichum acutatum species complex</taxon>
    </lineage>
</organism>
<gene>
    <name evidence="13" type="ORF">BDZ83DRAFT_589352</name>
</gene>
<comment type="catalytic activity">
    <reaction evidence="11">
        <text>ATP + H2O = ADP + phosphate + H(+)</text>
        <dbReference type="Rhea" id="RHEA:13065"/>
        <dbReference type="ChEBI" id="CHEBI:15377"/>
        <dbReference type="ChEBI" id="CHEBI:15378"/>
        <dbReference type="ChEBI" id="CHEBI:30616"/>
        <dbReference type="ChEBI" id="CHEBI:43474"/>
        <dbReference type="ChEBI" id="CHEBI:456216"/>
    </reaction>
    <physiologicalReaction direction="left-to-right" evidence="11">
        <dbReference type="Rhea" id="RHEA:13066"/>
    </physiologicalReaction>
</comment>
<dbReference type="RefSeq" id="XP_060359722.1">
    <property type="nucleotide sequence ID" value="XM_060506228.1"/>
</dbReference>
<dbReference type="Gene3D" id="3.40.50.300">
    <property type="entry name" value="P-loop containing nucleotide triphosphate hydrolases"/>
    <property type="match status" value="1"/>
</dbReference>
<evidence type="ECO:0000256" key="1">
    <source>
        <dbReference type="ARBA" id="ARBA00004434"/>
    </source>
</evidence>
<comment type="caution">
    <text evidence="13">The sequence shown here is derived from an EMBL/GenBank/DDBJ whole genome shotgun (WGS) entry which is preliminary data.</text>
</comment>
<dbReference type="InterPro" id="IPR014851">
    <property type="entry name" value="BCS1_N"/>
</dbReference>
<dbReference type="InterPro" id="IPR027417">
    <property type="entry name" value="P-loop_NTPase"/>
</dbReference>
<dbReference type="Pfam" id="PF00004">
    <property type="entry name" value="AAA"/>
    <property type="match status" value="1"/>
</dbReference>
<dbReference type="GO" id="GO:0005524">
    <property type="term" value="F:ATP binding"/>
    <property type="evidence" value="ECO:0007669"/>
    <property type="project" value="UniProtKB-KW"/>
</dbReference>
<dbReference type="GO" id="GO:0016887">
    <property type="term" value="F:ATP hydrolysis activity"/>
    <property type="evidence" value="ECO:0007669"/>
    <property type="project" value="InterPro"/>
</dbReference>
<dbReference type="Proteomes" id="UP001244207">
    <property type="component" value="Unassembled WGS sequence"/>
</dbReference>
<evidence type="ECO:0000313" key="14">
    <source>
        <dbReference type="Proteomes" id="UP001244207"/>
    </source>
</evidence>
<evidence type="ECO:0000256" key="7">
    <source>
        <dbReference type="ARBA" id="ARBA00022840"/>
    </source>
</evidence>
<reference evidence="13" key="1">
    <citation type="submission" date="2021-12" db="EMBL/GenBank/DDBJ databases">
        <title>Comparative genomics, transcriptomics and evolutionary studies reveal genomic signatures of adaptation to plant cell wall in hemibiotrophic fungi.</title>
        <authorList>
            <consortium name="DOE Joint Genome Institute"/>
            <person name="Baroncelli R."/>
            <person name="Diaz J.F."/>
            <person name="Benocci T."/>
            <person name="Peng M."/>
            <person name="Battaglia E."/>
            <person name="Haridas S."/>
            <person name="Andreopoulos W."/>
            <person name="Labutti K."/>
            <person name="Pangilinan J."/>
            <person name="Floch G.L."/>
            <person name="Makela M.R."/>
            <person name="Henrissat B."/>
            <person name="Grigoriev I.V."/>
            <person name="Crouch J.A."/>
            <person name="De Vries R.P."/>
            <person name="Sukno S.A."/>
            <person name="Thon M.R."/>
        </authorList>
    </citation>
    <scope>NUCLEOTIDE SEQUENCE</scope>
    <source>
        <strain evidence="13">CBS 112980</strain>
    </source>
</reference>
<dbReference type="AlphaFoldDB" id="A0AAD8XA24"/>
<evidence type="ECO:0000256" key="2">
    <source>
        <dbReference type="ARBA" id="ARBA00007448"/>
    </source>
</evidence>
<keyword evidence="8" id="KW-1133">Transmembrane helix</keyword>
<dbReference type="SUPFAM" id="SSF52540">
    <property type="entry name" value="P-loop containing nucleoside triphosphate hydrolases"/>
    <property type="match status" value="1"/>
</dbReference>
<proteinExistence type="inferred from homology"/>
<evidence type="ECO:0000256" key="6">
    <source>
        <dbReference type="ARBA" id="ARBA00022801"/>
    </source>
</evidence>
<keyword evidence="9" id="KW-0496">Mitochondrion</keyword>
<keyword evidence="3" id="KW-0812">Transmembrane</keyword>